<dbReference type="Proteomes" id="UP000032229">
    <property type="component" value="Chromosome"/>
</dbReference>
<dbReference type="KEGG" id="sze:AW14_08390"/>
<dbReference type="AlphaFoldDB" id="A0A0C5WFA7"/>
<feature type="transmembrane region" description="Helical" evidence="1">
    <location>
        <begin position="32"/>
        <end position="56"/>
    </location>
</feature>
<keyword evidence="1" id="KW-0812">Transmembrane</keyword>
<feature type="transmembrane region" description="Helical" evidence="1">
    <location>
        <begin position="62"/>
        <end position="82"/>
    </location>
</feature>
<evidence type="ECO:0000313" key="3">
    <source>
        <dbReference type="Proteomes" id="UP000032229"/>
    </source>
</evidence>
<keyword evidence="3" id="KW-1185">Reference proteome</keyword>
<proteinExistence type="predicted"/>
<evidence type="ECO:0000256" key="1">
    <source>
        <dbReference type="SAM" id="Phobius"/>
    </source>
</evidence>
<keyword evidence="1" id="KW-0472">Membrane</keyword>
<reference evidence="2 3" key="1">
    <citation type="submission" date="2014-02" db="EMBL/GenBank/DDBJ databases">
        <authorList>
            <person name="Young C.-C."/>
            <person name="Hameed A."/>
            <person name="Huang H.-C."/>
            <person name="Shahina M."/>
        </authorList>
    </citation>
    <scope>NUCLEOTIDE SEQUENCE [LARGE SCALE GENOMIC DNA]</scope>
    <source>
        <strain evidence="2 3">CC-SAMT-1</strain>
    </source>
</reference>
<protein>
    <submittedName>
        <fullName evidence="2">Uncharacterized protein</fullName>
    </submittedName>
</protein>
<gene>
    <name evidence="2" type="ORF">AW14_08390</name>
</gene>
<accession>A0A0C5WFA7</accession>
<evidence type="ECO:0000313" key="2">
    <source>
        <dbReference type="EMBL" id="AJR04887.1"/>
    </source>
</evidence>
<name>A0A0C5WFA7_9FLAO</name>
<keyword evidence="1" id="KW-1133">Transmembrane helix</keyword>
<sequence length="98" mass="11190">MYEGKTKALTCNHCKHNNIFKVNELFAKESKFALIIACAIFLVGTPILIYYVPIFLLKYGGIYSSLVIAGFMLVPIIVYSNILKEDRIRVNTFNLGYY</sequence>
<dbReference type="STRING" id="1454006.AW14_08390"/>
<organism evidence="2 3">
    <name type="scientific">Siansivirga zeaxanthinifaciens CC-SAMT-1</name>
    <dbReference type="NCBI Taxonomy" id="1454006"/>
    <lineage>
        <taxon>Bacteria</taxon>
        <taxon>Pseudomonadati</taxon>
        <taxon>Bacteroidota</taxon>
        <taxon>Flavobacteriia</taxon>
        <taxon>Flavobacteriales</taxon>
        <taxon>Flavobacteriaceae</taxon>
        <taxon>Siansivirga</taxon>
    </lineage>
</organism>
<dbReference type="EMBL" id="CP007202">
    <property type="protein sequence ID" value="AJR04887.1"/>
    <property type="molecule type" value="Genomic_DNA"/>
</dbReference>
<dbReference type="HOGENOM" id="CLU_163291_0_0_10"/>